<evidence type="ECO:0000313" key="6">
    <source>
        <dbReference type="Proteomes" id="UP000053789"/>
    </source>
</evidence>
<feature type="domain" description="Carboxylesterase type B" evidence="4">
    <location>
        <begin position="10"/>
        <end position="454"/>
    </location>
</feature>
<dbReference type="PROSITE" id="PS00122">
    <property type="entry name" value="CARBOXYLESTERASE_B_1"/>
    <property type="match status" value="1"/>
</dbReference>
<evidence type="ECO:0000313" key="5">
    <source>
        <dbReference type="EMBL" id="KIW93307.1"/>
    </source>
</evidence>
<dbReference type="InterPro" id="IPR002018">
    <property type="entry name" value="CarbesteraseB"/>
</dbReference>
<evidence type="ECO:0000256" key="2">
    <source>
        <dbReference type="ARBA" id="ARBA00022801"/>
    </source>
</evidence>
<accession>A0A0D2G3Q5</accession>
<protein>
    <recommendedName>
        <fullName evidence="3">Carboxylic ester hydrolase</fullName>
        <ecNumber evidence="3">3.1.1.-</ecNumber>
    </recommendedName>
</protein>
<dbReference type="EMBL" id="KN846987">
    <property type="protein sequence ID" value="KIW93307.1"/>
    <property type="molecule type" value="Genomic_DNA"/>
</dbReference>
<dbReference type="GO" id="GO:0016787">
    <property type="term" value="F:hydrolase activity"/>
    <property type="evidence" value="ECO:0007669"/>
    <property type="project" value="UniProtKB-KW"/>
</dbReference>
<dbReference type="InterPro" id="IPR029058">
    <property type="entry name" value="AB_hydrolase_fold"/>
</dbReference>
<dbReference type="InterPro" id="IPR019826">
    <property type="entry name" value="Carboxylesterase_B_AS"/>
</dbReference>
<dbReference type="PANTHER" id="PTHR11559">
    <property type="entry name" value="CARBOXYLESTERASE"/>
    <property type="match status" value="1"/>
</dbReference>
<dbReference type="OrthoDB" id="3200163at2759"/>
<evidence type="ECO:0000256" key="3">
    <source>
        <dbReference type="RuleBase" id="RU361235"/>
    </source>
</evidence>
<gene>
    <name evidence="5" type="ORF">Z519_05912</name>
</gene>
<sequence>MSTVTVEHPSIGPVKGLVRDGVYQFLGVQYATLNDRLAEAQVKSTYETPVNATGHGPSSYSPANGYDNEMLFIQQSMPKPNIVHSDLECLNLNITVPNGQDGVNLTKQKLPVFIWMHGGGFVVGANSWPHYDHAKLIQLTSANGVPVIGVGINFRLGLPGMLTSEELRQKGYKSNNGLRDQRAAFHWVKQHIAGFGGDPDSITVIGESAGAVATTLHLYSKEPLFNRAIATGGSCLLVPPFALEDQERTYQQVLSILGLEKLDAEQRIQQLLTIPMDEIIAKMPPYVAFLPTVDGDIVPVRPTFASIADKSDQSMPGKQWAEALMIGHSQFDASVLGFMLGHLKSGISEKFPASVRSSLSATPDLAEHLLDSYGFSDSTLDDDTAFVKFLELVNDISFFGATTCFARGWPLSLGSESKTFTFFFNEPNPWPGAYQGRATHVLDVVFLFQNHNLNLPPPQRAAAEAFGLDLVKFVAGQKPWQGYTPEKRAAKIFGPSYGDEGKANVRVIDDAESLETGRGKAILEIGDKVGFDKLNEAIGRFRMGL</sequence>
<dbReference type="RefSeq" id="XP_016619976.1">
    <property type="nucleotide sequence ID" value="XM_016763652.1"/>
</dbReference>
<name>A0A0D2G3Q5_CLAB1</name>
<reference evidence="5" key="1">
    <citation type="submission" date="2015-01" db="EMBL/GenBank/DDBJ databases">
        <title>The Genome Sequence of Cladophialophora bantiana CBS 173.52.</title>
        <authorList>
            <consortium name="The Broad Institute Genomics Platform"/>
            <person name="Cuomo C."/>
            <person name="de Hoog S."/>
            <person name="Gorbushina A."/>
            <person name="Stielow B."/>
            <person name="Teixiera M."/>
            <person name="Abouelleil A."/>
            <person name="Chapman S.B."/>
            <person name="Priest M."/>
            <person name="Young S.K."/>
            <person name="Wortman J."/>
            <person name="Nusbaum C."/>
            <person name="Birren B."/>
        </authorList>
    </citation>
    <scope>NUCLEOTIDE SEQUENCE [LARGE SCALE GENOMIC DNA]</scope>
    <source>
        <strain evidence="5">CBS 173.52</strain>
    </source>
</reference>
<dbReference type="ESTHER" id="xylba-a0a0d2g3q5">
    <property type="family name" value="Fungal_carboxylesterase_lipase"/>
</dbReference>
<dbReference type="VEuPathDB" id="FungiDB:Z519_05912"/>
<dbReference type="EC" id="3.1.1.-" evidence="3"/>
<keyword evidence="2 3" id="KW-0378">Hydrolase</keyword>
<dbReference type="HOGENOM" id="CLU_006586_14_4_1"/>
<dbReference type="Pfam" id="PF00135">
    <property type="entry name" value="COesterase"/>
    <property type="match status" value="1"/>
</dbReference>
<keyword evidence="6" id="KW-1185">Reference proteome</keyword>
<evidence type="ECO:0000259" key="4">
    <source>
        <dbReference type="Pfam" id="PF00135"/>
    </source>
</evidence>
<comment type="similarity">
    <text evidence="1 3">Belongs to the type-B carboxylesterase/lipase family.</text>
</comment>
<dbReference type="SUPFAM" id="SSF53474">
    <property type="entry name" value="alpha/beta-Hydrolases"/>
    <property type="match status" value="1"/>
</dbReference>
<proteinExistence type="inferred from homology"/>
<dbReference type="GeneID" id="27698840"/>
<evidence type="ECO:0000256" key="1">
    <source>
        <dbReference type="ARBA" id="ARBA00005964"/>
    </source>
</evidence>
<dbReference type="InterPro" id="IPR050309">
    <property type="entry name" value="Type-B_Carboxylest/Lipase"/>
</dbReference>
<dbReference type="AlphaFoldDB" id="A0A0D2G3Q5"/>
<dbReference type="Proteomes" id="UP000053789">
    <property type="component" value="Unassembled WGS sequence"/>
</dbReference>
<organism evidence="5 6">
    <name type="scientific">Cladophialophora bantiana (strain ATCC 10958 / CBS 173.52 / CDC B-1940 / NIH 8579)</name>
    <name type="common">Xylohypha bantiana</name>
    <dbReference type="NCBI Taxonomy" id="1442370"/>
    <lineage>
        <taxon>Eukaryota</taxon>
        <taxon>Fungi</taxon>
        <taxon>Dikarya</taxon>
        <taxon>Ascomycota</taxon>
        <taxon>Pezizomycotina</taxon>
        <taxon>Eurotiomycetes</taxon>
        <taxon>Chaetothyriomycetidae</taxon>
        <taxon>Chaetothyriales</taxon>
        <taxon>Herpotrichiellaceae</taxon>
        <taxon>Cladophialophora</taxon>
    </lineage>
</organism>
<dbReference type="Gene3D" id="3.40.50.1820">
    <property type="entry name" value="alpha/beta hydrolase"/>
    <property type="match status" value="1"/>
</dbReference>